<protein>
    <submittedName>
        <fullName evidence="1">Uncharacterized protein</fullName>
    </submittedName>
</protein>
<evidence type="ECO:0000313" key="2">
    <source>
        <dbReference type="Proteomes" id="UP001165090"/>
    </source>
</evidence>
<sequence length="142" mass="15539">FLILLVHARVTRKAAVVRDEASFFSPGAIRGCSKLLRGASTGARSKQAITKEAVVDLIQDAASKDRGLRKGWQVKAASWIKKVHIDRGDVKVGFMSGGRFQVLPHLRPRYFVPADLDKFDLKPYVEVEGPRKAADPGPGSQS</sequence>
<feature type="non-terminal residue" evidence="1">
    <location>
        <position position="1"/>
    </location>
</feature>
<keyword evidence="2" id="KW-1185">Reference proteome</keyword>
<dbReference type="Proteomes" id="UP001165090">
    <property type="component" value="Unassembled WGS sequence"/>
</dbReference>
<accession>A0ABQ5SPL4</accession>
<comment type="caution">
    <text evidence="1">The sequence shown here is derived from an EMBL/GenBank/DDBJ whole genome shotgun (WGS) entry which is preliminary data.</text>
</comment>
<dbReference type="EMBL" id="BSDZ01000112">
    <property type="protein sequence ID" value="GLI71353.1"/>
    <property type="molecule type" value="Genomic_DNA"/>
</dbReference>
<reference evidence="1 2" key="1">
    <citation type="journal article" date="2023" name="IScience">
        <title>Expanded male sex-determining region conserved during the evolution of homothallism in the green alga Volvox.</title>
        <authorList>
            <person name="Yamamoto K."/>
            <person name="Matsuzaki R."/>
            <person name="Mahakham W."/>
            <person name="Heman W."/>
            <person name="Sekimoto H."/>
            <person name="Kawachi M."/>
            <person name="Minakuchi Y."/>
            <person name="Toyoda A."/>
            <person name="Nozaki H."/>
        </authorList>
    </citation>
    <scope>NUCLEOTIDE SEQUENCE [LARGE SCALE GENOMIC DNA]</scope>
    <source>
        <strain evidence="1 2">NIES-4468</strain>
    </source>
</reference>
<gene>
    <name evidence="1" type="ORF">VaNZ11_016510</name>
</gene>
<organism evidence="1 2">
    <name type="scientific">Volvox africanus</name>
    <dbReference type="NCBI Taxonomy" id="51714"/>
    <lineage>
        <taxon>Eukaryota</taxon>
        <taxon>Viridiplantae</taxon>
        <taxon>Chlorophyta</taxon>
        <taxon>core chlorophytes</taxon>
        <taxon>Chlorophyceae</taxon>
        <taxon>CS clade</taxon>
        <taxon>Chlamydomonadales</taxon>
        <taxon>Volvocaceae</taxon>
        <taxon>Volvox</taxon>
    </lineage>
</organism>
<name>A0ABQ5SPL4_9CHLO</name>
<evidence type="ECO:0000313" key="1">
    <source>
        <dbReference type="EMBL" id="GLI71353.1"/>
    </source>
</evidence>
<proteinExistence type="predicted"/>